<dbReference type="SUPFAM" id="SSF52540">
    <property type="entry name" value="P-loop containing nucleoside triphosphate hydrolases"/>
    <property type="match status" value="1"/>
</dbReference>
<dbReference type="GO" id="GO:0016887">
    <property type="term" value="F:ATP hydrolysis activity"/>
    <property type="evidence" value="ECO:0007669"/>
    <property type="project" value="InterPro"/>
</dbReference>
<dbReference type="Proteomes" id="UP000004136">
    <property type="component" value="Unassembled WGS sequence"/>
</dbReference>
<feature type="domain" description="ABC transporter" evidence="4">
    <location>
        <begin position="5"/>
        <end position="247"/>
    </location>
</feature>
<dbReference type="Pfam" id="PF00005">
    <property type="entry name" value="ABC_tran"/>
    <property type="match status" value="1"/>
</dbReference>
<evidence type="ECO:0000256" key="3">
    <source>
        <dbReference type="ARBA" id="ARBA00022840"/>
    </source>
</evidence>
<dbReference type="Gene3D" id="3.40.50.300">
    <property type="entry name" value="P-loop containing nucleotide triphosphate hydrolases"/>
    <property type="match status" value="1"/>
</dbReference>
<dbReference type="OrthoDB" id="9804819at2"/>
<dbReference type="InterPro" id="IPR003439">
    <property type="entry name" value="ABC_transporter-like_ATP-bd"/>
</dbReference>
<dbReference type="HOGENOM" id="CLU_000604_1_2_9"/>
<reference evidence="5 6" key="1">
    <citation type="submission" date="2012-04" db="EMBL/GenBank/DDBJ databases">
        <title>The Genome Sequence of Bacillus cereus HuA2-1.</title>
        <authorList>
            <consortium name="The Broad Institute Genome Sequencing Platform"/>
            <consortium name="The Broad Institute Genome Sequencing Center for Infectious Disease"/>
            <person name="Feldgarden M."/>
            <person name="Van der Auwera G.A."/>
            <person name="Mahillon J."/>
            <person name="Duprez V."/>
            <person name="Timmery S."/>
            <person name="Mattelet C."/>
            <person name="Dierick K."/>
            <person name="Sun M."/>
            <person name="Yu Z."/>
            <person name="Zhu L."/>
            <person name="Hu X."/>
            <person name="Shank E.B."/>
            <person name="Swiecicka I."/>
            <person name="Hansen B.M."/>
            <person name="Andrup L."/>
            <person name="Young S.K."/>
            <person name="Zeng Q."/>
            <person name="Gargeya S."/>
            <person name="Fitzgerald M."/>
            <person name="Haas B."/>
            <person name="Abouelleil A."/>
            <person name="Alvarado L."/>
            <person name="Arachchi H.M."/>
            <person name="Berlin A."/>
            <person name="Chapman S.B."/>
            <person name="Goldberg J."/>
            <person name="Griggs A."/>
            <person name="Gujja S."/>
            <person name="Hansen M."/>
            <person name="Howarth C."/>
            <person name="Imamovic A."/>
            <person name="Larimer J."/>
            <person name="McCowen C."/>
            <person name="Montmayeur A."/>
            <person name="Murphy C."/>
            <person name="Neiman D."/>
            <person name="Pearson M."/>
            <person name="Priest M."/>
            <person name="Roberts A."/>
            <person name="Saif S."/>
            <person name="Shea T."/>
            <person name="Sisk P."/>
            <person name="Sykes S."/>
            <person name="Wortman J."/>
            <person name="Nusbaum C."/>
            <person name="Birren B."/>
        </authorList>
    </citation>
    <scope>NUCLEOTIDE SEQUENCE [LARGE SCALE GENOMIC DNA]</scope>
    <source>
        <strain evidence="5 6">HuA2-1</strain>
    </source>
</reference>
<accession>J8XXV9</accession>
<dbReference type="PANTHER" id="PTHR42711:SF18">
    <property type="entry name" value="ABC TRANSPORTER, ATP-BINDING PROTEIN"/>
    <property type="match status" value="1"/>
</dbReference>
<dbReference type="GO" id="GO:0005524">
    <property type="term" value="F:ATP binding"/>
    <property type="evidence" value="ECO:0007669"/>
    <property type="project" value="UniProtKB-KW"/>
</dbReference>
<dbReference type="RefSeq" id="WP_002139830.1">
    <property type="nucleotide sequence ID" value="NZ_JH804676.1"/>
</dbReference>
<protein>
    <recommendedName>
        <fullName evidence="4">ABC transporter domain-containing protein</fullName>
    </recommendedName>
</protein>
<keyword evidence="1" id="KW-0813">Transport</keyword>
<proteinExistence type="predicted"/>
<evidence type="ECO:0000256" key="1">
    <source>
        <dbReference type="ARBA" id="ARBA00022448"/>
    </source>
</evidence>
<dbReference type="EMBL" id="AHDV01000062">
    <property type="protein sequence ID" value="EJV74123.1"/>
    <property type="molecule type" value="Genomic_DNA"/>
</dbReference>
<keyword evidence="3" id="KW-0067">ATP-binding</keyword>
<dbReference type="InterPro" id="IPR027417">
    <property type="entry name" value="P-loop_NTPase"/>
</dbReference>
<dbReference type="InterPro" id="IPR003593">
    <property type="entry name" value="AAA+_ATPase"/>
</dbReference>
<dbReference type="PATRIC" id="fig|1053201.3.peg.6091"/>
<dbReference type="InterPro" id="IPR017871">
    <property type="entry name" value="ABC_transporter-like_CS"/>
</dbReference>
<keyword evidence="2" id="KW-0547">Nucleotide-binding</keyword>
<dbReference type="PROSITE" id="PS00211">
    <property type="entry name" value="ABC_TRANSPORTER_1"/>
    <property type="match status" value="1"/>
</dbReference>
<dbReference type="InterPro" id="IPR050763">
    <property type="entry name" value="ABC_transporter_ATP-binding"/>
</dbReference>
<dbReference type="SMART" id="SM00382">
    <property type="entry name" value="AAA"/>
    <property type="match status" value="1"/>
</dbReference>
<comment type="caution">
    <text evidence="5">The sequence shown here is derived from an EMBL/GenBank/DDBJ whole genome shotgun (WGS) entry which is preliminary data.</text>
</comment>
<evidence type="ECO:0000259" key="4">
    <source>
        <dbReference type="PROSITE" id="PS50893"/>
    </source>
</evidence>
<gene>
    <name evidence="5" type="ORF">IG3_05945</name>
</gene>
<dbReference type="PANTHER" id="PTHR42711">
    <property type="entry name" value="ABC TRANSPORTER ATP-BINDING PROTEIN"/>
    <property type="match status" value="1"/>
</dbReference>
<organism evidence="5 6">
    <name type="scientific">Bacillus cereus HuA2-1</name>
    <dbReference type="NCBI Taxonomy" id="1053201"/>
    <lineage>
        <taxon>Bacteria</taxon>
        <taxon>Bacillati</taxon>
        <taxon>Bacillota</taxon>
        <taxon>Bacilli</taxon>
        <taxon>Bacillales</taxon>
        <taxon>Bacillaceae</taxon>
        <taxon>Bacillus</taxon>
        <taxon>Bacillus cereus group</taxon>
    </lineage>
</organism>
<evidence type="ECO:0000256" key="2">
    <source>
        <dbReference type="ARBA" id="ARBA00022741"/>
    </source>
</evidence>
<name>J8XXV9_BACCE</name>
<sequence length="322" mass="36312">MDYVIDVDNLVREYESHKGILKREKKIVQAVKGISFKVKKGEIFSLLGPNGAGKTTTIKILTTLLAPTSGDVKVLGYNTFGEEKLLRPHINFIYGGERNLYWRISARENLIYFADLYKVDKVTREKRIPELLELVGLSDRADDKVETYSKGMKQRLQIARGLINSPEILFLDEPTIGLDPIGARDLRDIVKNLANQGKTILITTHYMYEADELSDRTAIINEGKLVALDTPQNLKQIVSGFSVIELEVFGIDQHRFESLKNIQGVEAASLKQKDQIQIIQLQCKNPSDVMNDVMKAIQGITILNINTRNTTLEDVYIKYVGG</sequence>
<evidence type="ECO:0000313" key="5">
    <source>
        <dbReference type="EMBL" id="EJV74123.1"/>
    </source>
</evidence>
<dbReference type="AlphaFoldDB" id="J8XXV9"/>
<evidence type="ECO:0000313" key="6">
    <source>
        <dbReference type="Proteomes" id="UP000004136"/>
    </source>
</evidence>
<dbReference type="PROSITE" id="PS50893">
    <property type="entry name" value="ABC_TRANSPORTER_2"/>
    <property type="match status" value="1"/>
</dbReference>